<dbReference type="SUPFAM" id="SSF56731">
    <property type="entry name" value="DNA primase core"/>
    <property type="match status" value="1"/>
</dbReference>
<dbReference type="InterPro" id="IPR006295">
    <property type="entry name" value="DNA_primase_DnaG"/>
</dbReference>
<dbReference type="GO" id="GO:0008270">
    <property type="term" value="F:zinc ion binding"/>
    <property type="evidence" value="ECO:0007669"/>
    <property type="project" value="UniProtKB-UniRule"/>
</dbReference>
<dbReference type="InterPro" id="IPR006171">
    <property type="entry name" value="TOPRIM_dom"/>
</dbReference>
<dbReference type="GO" id="GO:1990077">
    <property type="term" value="C:primosome complex"/>
    <property type="evidence" value="ECO:0007669"/>
    <property type="project" value="UniProtKB-KW"/>
</dbReference>
<dbReference type="Gene3D" id="3.40.1360.10">
    <property type="match status" value="1"/>
</dbReference>
<dbReference type="SUPFAM" id="SSF57783">
    <property type="entry name" value="Zinc beta-ribbon"/>
    <property type="match status" value="1"/>
</dbReference>
<evidence type="ECO:0000313" key="17">
    <source>
        <dbReference type="Proteomes" id="UP000031627"/>
    </source>
</evidence>
<dbReference type="InterPro" id="IPR013173">
    <property type="entry name" value="DNA_primase_DnaG_DnaB-bd_dom"/>
</dbReference>
<evidence type="ECO:0000256" key="3">
    <source>
        <dbReference type="ARBA" id="ARBA00022679"/>
    </source>
</evidence>
<keyword evidence="8 12" id="KW-0862">Zinc</keyword>
<dbReference type="Gene3D" id="1.20.50.20">
    <property type="entry name" value="DnaG, RNA polymerase domain, helical bundle"/>
    <property type="match status" value="1"/>
</dbReference>
<reference evidence="16 17" key="2">
    <citation type="journal article" date="2014" name="Curr. Biol.">
        <title>Symbiont-Supplemented Maternal Investment Underpinning Host's Ecological Adaptation.</title>
        <authorList>
            <person name="Kaiwa N."/>
            <person name="Hosokawa T."/>
            <person name="Nikoh N."/>
            <person name="Tanahashi M."/>
            <person name="Moriyama M."/>
            <person name="Meng X.Y."/>
            <person name="Maeda T."/>
            <person name="Yamaguchi K."/>
            <person name="Shigenobu S."/>
            <person name="Ito M."/>
            <person name="Fukatsu T."/>
        </authorList>
    </citation>
    <scope>NUCLEOTIDE SEQUENCE [LARGE SCALE GENOMIC DNA]</scope>
    <source>
        <strain evidence="16 17">UwTKB</strain>
    </source>
</reference>
<dbReference type="Proteomes" id="UP000031627">
    <property type="component" value="Chromosome"/>
</dbReference>
<dbReference type="HAMAP" id="MF_00974">
    <property type="entry name" value="DNA_primase_DnaG"/>
    <property type="match status" value="1"/>
</dbReference>
<evidence type="ECO:0000256" key="8">
    <source>
        <dbReference type="ARBA" id="ARBA00022833"/>
    </source>
</evidence>
<dbReference type="PANTHER" id="PTHR30313:SF2">
    <property type="entry name" value="DNA PRIMASE"/>
    <property type="match status" value="1"/>
</dbReference>
<keyword evidence="11 12" id="KW-0804">Transcription</keyword>
<dbReference type="KEGG" id="sbw:TGUWTKB_4000"/>
<dbReference type="SUPFAM" id="SSF117023">
    <property type="entry name" value="DNA primase DnaG, C-terminal domain"/>
    <property type="match status" value="1"/>
</dbReference>
<keyword evidence="10 12" id="KW-0238">DNA-binding</keyword>
<keyword evidence="1 12" id="KW-0240">DNA-directed RNA polymerase</keyword>
<comment type="function">
    <text evidence="12 13">RNA polymerase that catalyzes the synthesis of short RNA molecules used as primers for DNA polymerase during DNA replication.</text>
</comment>
<keyword evidence="9" id="KW-0460">Magnesium</keyword>
<evidence type="ECO:0000313" key="16">
    <source>
        <dbReference type="EMBL" id="BAP58627.1"/>
    </source>
</evidence>
<comment type="catalytic activity">
    <reaction evidence="12">
        <text>ssDNA + n NTP = ssDNA/pppN(pN)n-1 hybrid + (n-1) diphosphate.</text>
        <dbReference type="EC" id="2.7.7.101"/>
    </reaction>
</comment>
<dbReference type="NCBIfam" id="TIGR01391">
    <property type="entry name" value="dnaG"/>
    <property type="match status" value="1"/>
</dbReference>
<dbReference type="CDD" id="cd03364">
    <property type="entry name" value="TOPRIM_DnaG_primases"/>
    <property type="match status" value="1"/>
</dbReference>
<dbReference type="FunFam" id="3.40.1360.10:FF:000002">
    <property type="entry name" value="DNA primase"/>
    <property type="match status" value="1"/>
</dbReference>
<dbReference type="SMART" id="SM00493">
    <property type="entry name" value="TOPRIM"/>
    <property type="match status" value="1"/>
</dbReference>
<evidence type="ECO:0000256" key="5">
    <source>
        <dbReference type="ARBA" id="ARBA00022705"/>
    </source>
</evidence>
<protein>
    <recommendedName>
        <fullName evidence="12 13">DNA primase</fullName>
        <ecNumber evidence="12">2.7.7.101</ecNumber>
    </recommendedName>
</protein>
<keyword evidence="3 12" id="KW-0808">Transferase</keyword>
<dbReference type="GO" id="GO:0005737">
    <property type="term" value="C:cytoplasm"/>
    <property type="evidence" value="ECO:0007669"/>
    <property type="project" value="TreeGrafter"/>
</dbReference>
<dbReference type="RefSeq" id="WP_052459555.1">
    <property type="nucleotide sequence ID" value="NZ_AP014521.1"/>
</dbReference>
<keyword evidence="4 12" id="KW-0548">Nucleotidyltransferase</keyword>
<sequence>MAKRILSSFINDLISQTNIIDLIKNKIPINKKGKNFLACCPFHDDKNPSFTVNEDKQFYYCFGCGVHGNVIDFLMLYEHINFVEAIQELASIQGKSVIYEKNNDFYNKQLEERQKLYELMEKVKNFYQLFLIKNKSHHAYRYLETRGINKKSIQTFSIGYAPENWNHIRHFLKLNIEECNLLVKTGVLIKNKKNQYYERFRNRIMFPLRDQYGKIIGFGGRVINKNFPKYLNSPETCIFHKKEQLYGFFEQKTNYIKKNCLIIVEGYFDVISLNQFGINYSVASLGTSITVNHIQNIFKVVDKVICCYDGDFAGKKAAWRLLTLALSYIRNTKQMYFVFLPLGQDPDSLIHQEGNKIFKKRIKQAIPLTKFFFDSLLSKIDLSTDEGKMRLSTLAQPLIDQVQSKTLYNLLYQTLKNKLGIFDENKLNTLNIKKNYEKKIKENSDIKSNTIRLLVALLIQNPYLSKIVPSLNIIDTSKIVGLSLFMQIVKHCKDNDNLKTANLLELYRQTNLKKTIEKLSIYDHMIDKKKIKTVFQDSLVNILHLLINRHLEILIANDRKYGLNASDKQKFWVLKQMLLNNKIKNWITKDSKNLLKNNSYIDLL</sequence>
<dbReference type="GO" id="GO:0003899">
    <property type="term" value="F:DNA-directed RNA polymerase activity"/>
    <property type="evidence" value="ECO:0007669"/>
    <property type="project" value="UniProtKB-UniRule"/>
</dbReference>
<gene>
    <name evidence="12 16" type="primary">dnaG</name>
    <name evidence="16" type="ORF">TGUWTKB_4000</name>
</gene>
<evidence type="ECO:0000256" key="12">
    <source>
        <dbReference type="HAMAP-Rule" id="MF_00974"/>
    </source>
</evidence>
<dbReference type="EC" id="2.7.7.101" evidence="12"/>
<dbReference type="Pfam" id="PF10410">
    <property type="entry name" value="DnaB_bind"/>
    <property type="match status" value="1"/>
</dbReference>
<dbReference type="Pfam" id="PF08275">
    <property type="entry name" value="DNAG_N"/>
    <property type="match status" value="1"/>
</dbReference>
<dbReference type="InterPro" id="IPR037068">
    <property type="entry name" value="DNA_primase_core_N_sf"/>
</dbReference>
<dbReference type="InterPro" id="IPR002694">
    <property type="entry name" value="Znf_CHC2"/>
</dbReference>
<evidence type="ECO:0000256" key="1">
    <source>
        <dbReference type="ARBA" id="ARBA00022478"/>
    </source>
</evidence>
<dbReference type="EMBL" id="AP014521">
    <property type="protein sequence ID" value="BAP58627.1"/>
    <property type="molecule type" value="Genomic_DNA"/>
</dbReference>
<proteinExistence type="inferred from homology"/>
<keyword evidence="6 12" id="KW-0479">Metal-binding</keyword>
<dbReference type="STRING" id="1410383.TGUWTKB_4000"/>
<dbReference type="PANTHER" id="PTHR30313">
    <property type="entry name" value="DNA PRIMASE"/>
    <property type="match status" value="1"/>
</dbReference>
<keyword evidence="2 12" id="KW-0639">Primosome</keyword>
<dbReference type="InterPro" id="IPR036977">
    <property type="entry name" value="DNA_primase_Znf_CHC2"/>
</dbReference>
<dbReference type="OrthoDB" id="9803773at2"/>
<keyword evidence="17" id="KW-1185">Reference proteome</keyword>
<dbReference type="Gene3D" id="3.90.580.10">
    <property type="entry name" value="Zinc finger, CHC2-type domain"/>
    <property type="match status" value="1"/>
</dbReference>
<dbReference type="Gene3D" id="3.90.980.10">
    <property type="entry name" value="DNA primase, catalytic core, N-terminal domain"/>
    <property type="match status" value="1"/>
</dbReference>
<evidence type="ECO:0000256" key="4">
    <source>
        <dbReference type="ARBA" id="ARBA00022695"/>
    </source>
</evidence>
<comment type="cofactor">
    <cofactor evidence="12 13 14">
        <name>Zn(2+)</name>
        <dbReference type="ChEBI" id="CHEBI:29105"/>
    </cofactor>
    <text evidence="12 13 14">Binds 1 zinc ion per monomer.</text>
</comment>
<dbReference type="SMART" id="SM00766">
    <property type="entry name" value="DnaG_DnaB_bind"/>
    <property type="match status" value="1"/>
</dbReference>
<dbReference type="InterPro" id="IPR030846">
    <property type="entry name" value="DnaG_bac"/>
</dbReference>
<evidence type="ECO:0000256" key="9">
    <source>
        <dbReference type="ARBA" id="ARBA00022842"/>
    </source>
</evidence>
<dbReference type="Pfam" id="PF01751">
    <property type="entry name" value="Toprim"/>
    <property type="match status" value="1"/>
</dbReference>
<dbReference type="SMART" id="SM00400">
    <property type="entry name" value="ZnF_CHCC"/>
    <property type="match status" value="1"/>
</dbReference>
<dbReference type="GO" id="GO:0000428">
    <property type="term" value="C:DNA-directed RNA polymerase complex"/>
    <property type="evidence" value="ECO:0007669"/>
    <property type="project" value="UniProtKB-KW"/>
</dbReference>
<evidence type="ECO:0000259" key="15">
    <source>
        <dbReference type="PROSITE" id="PS50880"/>
    </source>
</evidence>
<evidence type="ECO:0000256" key="11">
    <source>
        <dbReference type="ARBA" id="ARBA00023163"/>
    </source>
</evidence>
<name>A0A090AQK6_9ENTR</name>
<evidence type="ECO:0000256" key="10">
    <source>
        <dbReference type="ARBA" id="ARBA00023125"/>
    </source>
</evidence>
<dbReference type="HOGENOM" id="CLU_013501_5_1_6"/>
<organism evidence="16 17">
    <name type="scientific">Candidatus Tachikawaea gelatinosa</name>
    <dbReference type="NCBI Taxonomy" id="1410383"/>
    <lineage>
        <taxon>Bacteria</taxon>
        <taxon>Pseudomonadati</taxon>
        <taxon>Pseudomonadota</taxon>
        <taxon>Gammaproteobacteria</taxon>
        <taxon>Enterobacterales</taxon>
        <taxon>Enterobacteriaceae</taxon>
        <taxon>Candidatus Tachikawaea</taxon>
    </lineage>
</organism>
<keyword evidence="7 12" id="KW-0863">Zinc-finger</keyword>
<evidence type="ECO:0000256" key="13">
    <source>
        <dbReference type="PIRNR" id="PIRNR002811"/>
    </source>
</evidence>
<dbReference type="GO" id="GO:0003677">
    <property type="term" value="F:DNA binding"/>
    <property type="evidence" value="ECO:0007669"/>
    <property type="project" value="UniProtKB-KW"/>
</dbReference>
<accession>A0A090AQK6</accession>
<dbReference type="InterPro" id="IPR019475">
    <property type="entry name" value="DNA_primase_DnaB-bd"/>
</dbReference>
<feature type="domain" description="Toprim" evidence="15">
    <location>
        <begin position="259"/>
        <end position="341"/>
    </location>
</feature>
<dbReference type="InterPro" id="IPR034151">
    <property type="entry name" value="TOPRIM_DnaG_bac"/>
</dbReference>
<dbReference type="AlphaFoldDB" id="A0A090AQK6"/>
<dbReference type="Gene3D" id="1.10.860.10">
    <property type="entry name" value="DNAb Helicase, Chain A"/>
    <property type="match status" value="1"/>
</dbReference>
<dbReference type="FunFam" id="3.90.580.10:FF:000001">
    <property type="entry name" value="DNA primase"/>
    <property type="match status" value="1"/>
</dbReference>
<dbReference type="InterPro" id="IPR013264">
    <property type="entry name" value="DNAG_N"/>
</dbReference>
<comment type="domain">
    <text evidence="12">Contains an N-terminal zinc-binding domain, a central core domain that contains the primase activity, and a C-terminal DnaB-binding domain.</text>
</comment>
<dbReference type="Pfam" id="PF08278">
    <property type="entry name" value="DnaG_DnaB_bind"/>
    <property type="match status" value="1"/>
</dbReference>
<evidence type="ECO:0000256" key="6">
    <source>
        <dbReference type="ARBA" id="ARBA00022723"/>
    </source>
</evidence>
<evidence type="ECO:0000256" key="7">
    <source>
        <dbReference type="ARBA" id="ARBA00022771"/>
    </source>
</evidence>
<dbReference type="InterPro" id="IPR016136">
    <property type="entry name" value="DNA_helicase_N/primase_C"/>
</dbReference>
<dbReference type="InterPro" id="IPR050219">
    <property type="entry name" value="DnaG_primase"/>
</dbReference>
<comment type="subunit">
    <text evidence="12">Monomer. Interacts with DnaB.</text>
</comment>
<dbReference type="PIRSF" id="PIRSF002811">
    <property type="entry name" value="DnaG"/>
    <property type="match status" value="1"/>
</dbReference>
<feature type="zinc finger region" description="CHC2-type" evidence="12 14">
    <location>
        <begin position="40"/>
        <end position="64"/>
    </location>
</feature>
<dbReference type="FunFam" id="3.90.980.10:FF:000001">
    <property type="entry name" value="DNA primase"/>
    <property type="match status" value="1"/>
</dbReference>
<evidence type="ECO:0000256" key="2">
    <source>
        <dbReference type="ARBA" id="ARBA00022515"/>
    </source>
</evidence>
<dbReference type="Pfam" id="PF01807">
    <property type="entry name" value="Zn_ribbon_DnaG"/>
    <property type="match status" value="1"/>
</dbReference>
<reference evidence="17" key="1">
    <citation type="submission" date="2013-11" db="EMBL/GenBank/DDBJ databases">
        <title>Symbiont-containing voluminous jelly as an extraordinary maternal gift for overwintering insect nymphs.</title>
        <authorList>
            <person name="Kaiwa N."/>
            <person name="Hosokawa T."/>
            <person name="Nikoh N."/>
            <person name="Meng X.Y."/>
            <person name="Tanahashi M."/>
            <person name="Moriyama M."/>
            <person name="Maeda T."/>
            <person name="Yamaguchi K."/>
            <person name="Shigenobu S."/>
            <person name="Ito M."/>
            <person name="Fukatsu T."/>
        </authorList>
    </citation>
    <scope>NUCLEOTIDE SEQUENCE [LARGE SCALE GENOMIC DNA]</scope>
    <source>
        <strain evidence="17">UwTKB</strain>
    </source>
</reference>
<comment type="similarity">
    <text evidence="12 13">Belongs to the DnaG primase family.</text>
</comment>
<dbReference type="PROSITE" id="PS50880">
    <property type="entry name" value="TOPRIM"/>
    <property type="match status" value="1"/>
</dbReference>
<keyword evidence="5 12" id="KW-0235">DNA replication</keyword>
<dbReference type="GO" id="GO:0006269">
    <property type="term" value="P:DNA replication, synthesis of primer"/>
    <property type="evidence" value="ECO:0007669"/>
    <property type="project" value="UniProtKB-UniRule"/>
</dbReference>
<evidence type="ECO:0000256" key="14">
    <source>
        <dbReference type="PIRSR" id="PIRSR002811-1"/>
    </source>
</evidence>